<protein>
    <submittedName>
        <fullName evidence="8">Family A1 protease</fullName>
    </submittedName>
</protein>
<dbReference type="CDD" id="cd05471">
    <property type="entry name" value="pepsin_like"/>
    <property type="match status" value="1"/>
</dbReference>
<feature type="compositionally biased region" description="Low complexity" evidence="5">
    <location>
        <begin position="70"/>
        <end position="82"/>
    </location>
</feature>
<name>A0A165TFM5_9APHY</name>
<dbReference type="GO" id="GO:0006508">
    <property type="term" value="P:proteolysis"/>
    <property type="evidence" value="ECO:0007669"/>
    <property type="project" value="UniProtKB-KW"/>
</dbReference>
<dbReference type="AlphaFoldDB" id="A0A165TFM5"/>
<feature type="chain" id="PRO_5007867070" evidence="6">
    <location>
        <begin position="20"/>
        <end position="434"/>
    </location>
</feature>
<dbReference type="InterPro" id="IPR034164">
    <property type="entry name" value="Pepsin-like_dom"/>
</dbReference>
<dbReference type="Gene3D" id="2.40.70.10">
    <property type="entry name" value="Acid Proteases"/>
    <property type="match status" value="2"/>
</dbReference>
<keyword evidence="4 8" id="KW-0645">Protease</keyword>
<evidence type="ECO:0000313" key="8">
    <source>
        <dbReference type="EMBL" id="KZT73364.1"/>
    </source>
</evidence>
<evidence type="ECO:0000256" key="2">
    <source>
        <dbReference type="ARBA" id="ARBA00022750"/>
    </source>
</evidence>
<dbReference type="PROSITE" id="PS00141">
    <property type="entry name" value="ASP_PROTEASE"/>
    <property type="match status" value="2"/>
</dbReference>
<feature type="domain" description="Peptidase A1" evidence="7">
    <location>
        <begin position="106"/>
        <end position="424"/>
    </location>
</feature>
<dbReference type="InterPro" id="IPR021109">
    <property type="entry name" value="Peptidase_aspartic_dom_sf"/>
</dbReference>
<dbReference type="GO" id="GO:0004190">
    <property type="term" value="F:aspartic-type endopeptidase activity"/>
    <property type="evidence" value="ECO:0007669"/>
    <property type="project" value="UniProtKB-KW"/>
</dbReference>
<sequence>MALHSFLLMTLVLALAVAASPVRVRNNRITLPMARRANSLGVRKVLEADRTRAALLQGGRKALTKRHRQSTGNNAATNSTATSSAAAASGTASNGNVAAVNQGEDYVVSVGVGSPPTTYNLLVDTGSSNTWVGASQAYVQTSTSKATGQQVEVSYGSGAFVGEEFTDQVTVGELTITGQSIGSATEAEGFEGVDGIIGIGPTDLTVGTVGGEDSQTEVPTVTDNLFSQGIIGENLVSVFFAPPTSANDSNGELTFGSVDDSKIVGDVAFTPLTTTSPASEYWGIDQSITYGSSNTTILDTTAGIVDTGTTLVLMATNAFQAYQQATGATEDETTGLLTLSNTDFDNLESLFFNIGGQSYELTANAQIFPRALNSLIGGNSDQIYLVVNDIGTESGQGLDFINGFSFLERYLSVFDTTNNQVGFAATQFTNATTN</sequence>
<keyword evidence="2 4" id="KW-0064">Aspartyl protease</keyword>
<dbReference type="PANTHER" id="PTHR47966">
    <property type="entry name" value="BETA-SITE APP-CLEAVING ENZYME, ISOFORM A-RELATED"/>
    <property type="match status" value="1"/>
</dbReference>
<feature type="active site" evidence="3">
    <location>
        <position position="306"/>
    </location>
</feature>
<evidence type="ECO:0000256" key="1">
    <source>
        <dbReference type="ARBA" id="ARBA00007447"/>
    </source>
</evidence>
<comment type="similarity">
    <text evidence="1 4">Belongs to the peptidase A1 family.</text>
</comment>
<dbReference type="STRING" id="1314783.A0A165TFM5"/>
<dbReference type="EMBL" id="KV429037">
    <property type="protein sequence ID" value="KZT73364.1"/>
    <property type="molecule type" value="Genomic_DNA"/>
</dbReference>
<evidence type="ECO:0000313" key="9">
    <source>
        <dbReference type="Proteomes" id="UP000076727"/>
    </source>
</evidence>
<evidence type="ECO:0000259" key="7">
    <source>
        <dbReference type="PROSITE" id="PS51767"/>
    </source>
</evidence>
<feature type="active site" evidence="3">
    <location>
        <position position="124"/>
    </location>
</feature>
<dbReference type="Pfam" id="PF00026">
    <property type="entry name" value="Asp"/>
    <property type="match status" value="1"/>
</dbReference>
<keyword evidence="9" id="KW-1185">Reference proteome</keyword>
<dbReference type="OrthoDB" id="660550at2759"/>
<accession>A0A165TFM5</accession>
<evidence type="ECO:0000256" key="6">
    <source>
        <dbReference type="SAM" id="SignalP"/>
    </source>
</evidence>
<feature type="region of interest" description="Disordered" evidence="5">
    <location>
        <begin position="58"/>
        <end position="82"/>
    </location>
</feature>
<dbReference type="Proteomes" id="UP000076727">
    <property type="component" value="Unassembled WGS sequence"/>
</dbReference>
<feature type="signal peptide" evidence="6">
    <location>
        <begin position="1"/>
        <end position="19"/>
    </location>
</feature>
<evidence type="ECO:0000256" key="4">
    <source>
        <dbReference type="RuleBase" id="RU000454"/>
    </source>
</evidence>
<evidence type="ECO:0000256" key="5">
    <source>
        <dbReference type="SAM" id="MobiDB-lite"/>
    </source>
</evidence>
<dbReference type="InterPro" id="IPR001461">
    <property type="entry name" value="Aspartic_peptidase_A1"/>
</dbReference>
<dbReference type="InterPro" id="IPR001969">
    <property type="entry name" value="Aspartic_peptidase_AS"/>
</dbReference>
<keyword evidence="6" id="KW-0732">Signal</keyword>
<dbReference type="SUPFAM" id="SSF50630">
    <property type="entry name" value="Acid proteases"/>
    <property type="match status" value="1"/>
</dbReference>
<dbReference type="InterPro" id="IPR033121">
    <property type="entry name" value="PEPTIDASE_A1"/>
</dbReference>
<dbReference type="PROSITE" id="PS51767">
    <property type="entry name" value="PEPTIDASE_A1"/>
    <property type="match status" value="1"/>
</dbReference>
<proteinExistence type="inferred from homology"/>
<organism evidence="8 9">
    <name type="scientific">Daedalea quercina L-15889</name>
    <dbReference type="NCBI Taxonomy" id="1314783"/>
    <lineage>
        <taxon>Eukaryota</taxon>
        <taxon>Fungi</taxon>
        <taxon>Dikarya</taxon>
        <taxon>Basidiomycota</taxon>
        <taxon>Agaricomycotina</taxon>
        <taxon>Agaricomycetes</taxon>
        <taxon>Polyporales</taxon>
        <taxon>Fomitopsis</taxon>
    </lineage>
</organism>
<gene>
    <name evidence="8" type="ORF">DAEQUDRAFT_762277</name>
</gene>
<dbReference type="PRINTS" id="PR00792">
    <property type="entry name" value="PEPSIN"/>
</dbReference>
<keyword evidence="4" id="KW-0378">Hydrolase</keyword>
<reference evidence="8 9" key="1">
    <citation type="journal article" date="2016" name="Mol. Biol. Evol.">
        <title>Comparative Genomics of Early-Diverging Mushroom-Forming Fungi Provides Insights into the Origins of Lignocellulose Decay Capabilities.</title>
        <authorList>
            <person name="Nagy L.G."/>
            <person name="Riley R."/>
            <person name="Tritt A."/>
            <person name="Adam C."/>
            <person name="Daum C."/>
            <person name="Floudas D."/>
            <person name="Sun H."/>
            <person name="Yadav J.S."/>
            <person name="Pangilinan J."/>
            <person name="Larsson K.H."/>
            <person name="Matsuura K."/>
            <person name="Barry K."/>
            <person name="Labutti K."/>
            <person name="Kuo R."/>
            <person name="Ohm R.A."/>
            <person name="Bhattacharya S.S."/>
            <person name="Shirouzu T."/>
            <person name="Yoshinaga Y."/>
            <person name="Martin F.M."/>
            <person name="Grigoriev I.V."/>
            <person name="Hibbett D.S."/>
        </authorList>
    </citation>
    <scope>NUCLEOTIDE SEQUENCE [LARGE SCALE GENOMIC DNA]</scope>
    <source>
        <strain evidence="8 9">L-15889</strain>
    </source>
</reference>
<evidence type="ECO:0000256" key="3">
    <source>
        <dbReference type="PIRSR" id="PIRSR601461-1"/>
    </source>
</evidence>
<dbReference type="PANTHER" id="PTHR47966:SF51">
    <property type="entry name" value="BETA-SITE APP-CLEAVING ENZYME, ISOFORM A-RELATED"/>
    <property type="match status" value="1"/>
</dbReference>